<reference evidence="4" key="1">
    <citation type="journal article" date="2016" name="Genome Announc.">
        <title>Genome sequences of three species of Hanseniaspora isolated from spontaneous wine fermentations.</title>
        <authorList>
            <person name="Sternes P.R."/>
            <person name="Lee D."/>
            <person name="Kutyna D.R."/>
            <person name="Borneman A.R."/>
        </authorList>
    </citation>
    <scope>NUCLEOTIDE SEQUENCE [LARGE SCALE GENOMIC DNA]</scope>
    <source>
        <strain evidence="4">AWRI3580</strain>
    </source>
</reference>
<dbReference type="Proteomes" id="UP000095358">
    <property type="component" value="Unassembled WGS sequence"/>
</dbReference>
<feature type="coiled-coil region" evidence="1">
    <location>
        <begin position="113"/>
        <end position="189"/>
    </location>
</feature>
<dbReference type="InterPro" id="IPR036859">
    <property type="entry name" value="CAP-Gly_dom_sf"/>
</dbReference>
<feature type="domain" description="CAP-Gly" evidence="2">
    <location>
        <begin position="41"/>
        <end position="85"/>
    </location>
</feature>
<dbReference type="Pfam" id="PF01302">
    <property type="entry name" value="CAP_GLY"/>
    <property type="match status" value="1"/>
</dbReference>
<dbReference type="Gene3D" id="2.30.30.190">
    <property type="entry name" value="CAP Gly-rich-like domain"/>
    <property type="match status" value="1"/>
</dbReference>
<dbReference type="InterPro" id="IPR000938">
    <property type="entry name" value="CAP-Gly_domain"/>
</dbReference>
<keyword evidence="1" id="KW-0175">Coiled coil</keyword>
<proteinExistence type="predicted"/>
<comment type="caution">
    <text evidence="3">The sequence shown here is derived from an EMBL/GenBank/DDBJ whole genome shotgun (WGS) entry which is preliminary data.</text>
</comment>
<dbReference type="VEuPathDB" id="FungiDB:AWRI3580_g531"/>
<dbReference type="PROSITE" id="PS50245">
    <property type="entry name" value="CAP_GLY_2"/>
    <property type="match status" value="1"/>
</dbReference>
<protein>
    <recommendedName>
        <fullName evidence="2">CAP-Gly domain-containing protein</fullName>
    </recommendedName>
</protein>
<evidence type="ECO:0000313" key="3">
    <source>
        <dbReference type="EMBL" id="OEJ92773.1"/>
    </source>
</evidence>
<dbReference type="SUPFAM" id="SSF74924">
    <property type="entry name" value="Cap-Gly domain"/>
    <property type="match status" value="1"/>
</dbReference>
<evidence type="ECO:0000256" key="1">
    <source>
        <dbReference type="SAM" id="Coils"/>
    </source>
</evidence>
<dbReference type="OrthoDB" id="2130750at2759"/>
<sequence length="226" mass="26323">MDPQKGNISMKPISSYFELLDEQIQLPIEGINHPVILKYIGYLQSQPTLYCGFDILEPDMGKNNGSYNGVKYFDTKFTNSGLFIPLYKINDELNAALMNKPKTVLQNKNIEEMNKLYTEVNQQKMQLDLLKTEKENLVEVIDKNQTLINEFENMMNLVEPKLSDCLARIKMLEDKNKELLDENHDLKAQIRHNVDSEFKAEESDFDMDYKENLTPVKLKSEYKLIN</sequence>
<evidence type="ECO:0000259" key="2">
    <source>
        <dbReference type="PROSITE" id="PS50245"/>
    </source>
</evidence>
<organism evidence="3 4">
    <name type="scientific">Hanseniaspora uvarum</name>
    <name type="common">Yeast</name>
    <name type="synonym">Kloeckera apiculata</name>
    <dbReference type="NCBI Taxonomy" id="29833"/>
    <lineage>
        <taxon>Eukaryota</taxon>
        <taxon>Fungi</taxon>
        <taxon>Dikarya</taxon>
        <taxon>Ascomycota</taxon>
        <taxon>Saccharomycotina</taxon>
        <taxon>Saccharomycetes</taxon>
        <taxon>Saccharomycodales</taxon>
        <taxon>Saccharomycodaceae</taxon>
        <taxon>Hanseniaspora</taxon>
    </lineage>
</organism>
<accession>A0A1E5S1D3</accession>
<evidence type="ECO:0000313" key="4">
    <source>
        <dbReference type="Proteomes" id="UP000095358"/>
    </source>
</evidence>
<dbReference type="AlphaFoldDB" id="A0A1E5S1D3"/>
<dbReference type="EMBL" id="LPNN01000001">
    <property type="protein sequence ID" value="OEJ92773.1"/>
    <property type="molecule type" value="Genomic_DNA"/>
</dbReference>
<name>A0A1E5S1D3_HANUV</name>
<dbReference type="SMART" id="SM01052">
    <property type="entry name" value="CAP_GLY"/>
    <property type="match status" value="1"/>
</dbReference>
<dbReference type="STRING" id="29833.A0A1E5S1D3"/>
<keyword evidence="4" id="KW-1185">Reference proteome</keyword>
<gene>
    <name evidence="3" type="ORF">AWRI3580_g531</name>
</gene>